<keyword evidence="8 12" id="KW-1133">Transmembrane helix</keyword>
<evidence type="ECO:0000256" key="8">
    <source>
        <dbReference type="ARBA" id="ARBA00022989"/>
    </source>
</evidence>
<keyword evidence="3" id="KW-1003">Cell membrane</keyword>
<dbReference type="Pfam" id="PF13855">
    <property type="entry name" value="LRR_8"/>
    <property type="match status" value="1"/>
</dbReference>
<dbReference type="AlphaFoldDB" id="A0AAV8C2S1"/>
<dbReference type="InterPro" id="IPR032675">
    <property type="entry name" value="LRR_dom_sf"/>
</dbReference>
<dbReference type="InterPro" id="IPR013210">
    <property type="entry name" value="LRR_N_plant-typ"/>
</dbReference>
<evidence type="ECO:0000256" key="1">
    <source>
        <dbReference type="ARBA" id="ARBA00004251"/>
    </source>
</evidence>
<evidence type="ECO:0000256" key="10">
    <source>
        <dbReference type="ARBA" id="ARBA00023170"/>
    </source>
</evidence>
<feature type="signal peptide" evidence="13">
    <location>
        <begin position="1"/>
        <end position="26"/>
    </location>
</feature>
<dbReference type="Pfam" id="PF23598">
    <property type="entry name" value="LRR_14"/>
    <property type="match status" value="1"/>
</dbReference>
<dbReference type="PANTHER" id="PTHR48063:SF90">
    <property type="entry name" value="OS11G0565920 PROTEIN"/>
    <property type="match status" value="1"/>
</dbReference>
<feature type="domain" description="Leucine-rich repeat-containing N-terminal plant-type" evidence="14">
    <location>
        <begin position="40"/>
        <end position="77"/>
    </location>
</feature>
<keyword evidence="4" id="KW-0433">Leucine-rich repeat</keyword>
<sequence length="1011" mass="114922">MTKIKNIPSALFSFWVLLLAQATTLATNEEDTRGNSSCLPGERAALLTLKAGFVDPKHRLSSWEGHDCCSWSGVTCSKATGHVVKLDLSNTYILKPELDPYPDCSYVLGGEIRSSLLSLRYLNYLDLSYNDFNYTKIPHFIGSLADLTYLNLSSSNFSGRIPPQLGNLSNLQYLDLYLNNFDGNIAPQLGNLSNLQYLDFSWNNVYSNNVAWLGHLTSLKHLDLSGINMDSSINWEGLGMLPHLQELYLSDCELNETSFSLSHVNFTKLSTFDLSGNRFSNPRSLIWVWNMTSLRSVDFSINNFDGRLFNGLRNMNSIEELHLGWNNLMDMESSHLKNLTNLKILDLSGNQLTRDITKFMEDLSLYRLQYLDLGQNNFCGNLSGWIGRMTGLTNLLLRENNLIGRMPLSIRKLTQLIDLDLSYNNFYGPIPLSIRRLTQLIHLDLYHNNFHGVITEKHLSGMTKLKTIHLSGNSLSLIVAANWQPPFKLRFAYFSSCRLGPKFPEWLKWQTNIIELDISNTNIVDEVPVWVWRVFSKTDYLDLSKNNLSGFMPESLEFMSVTYLSLSENQFQGLVPRLPKILSTLDLSKNAFTGFLPSNWENLILEDINLRQNSLNGFIPQFICQLKQLQFLDLSHNFLVGNIPNCGRSNPDQNQKKYSRLGPSTNQSFVEQKYYARLCFLVLSYNNLSGEFSKHLTYFNSLTILILENNNFSGGIPPWITKKLPSLKLLLLGSNKFNGTIPDQLFQLEQLHILDISNNNLNGIVPSTMKTMRAMTIKDVIDIYQDTYDWVSSFIDFITMSVIEMDTKGELLDFKRNILNFKSLDLSGNNLVGNVPEEIGALDGLINLNLSRNKLSGFIPRSIENLQLLESLDFSNNELSGSIPSSLADLTFLSHLNMSYNNLSGRIPSGHQLQTLNDPSIYEGNNGLCGFPLPIECFESKTTSQSFVSHNKNNHEFYVGAIIGFAVGAWMVYGIFIFSPSWRVAYFLIVDNMYDRLYVFVILKWARITWK</sequence>
<evidence type="ECO:0000256" key="9">
    <source>
        <dbReference type="ARBA" id="ARBA00023136"/>
    </source>
</evidence>
<dbReference type="EMBL" id="JAMFTS010000005">
    <property type="protein sequence ID" value="KAJ4749755.1"/>
    <property type="molecule type" value="Genomic_DNA"/>
</dbReference>
<evidence type="ECO:0000256" key="7">
    <source>
        <dbReference type="ARBA" id="ARBA00022737"/>
    </source>
</evidence>
<evidence type="ECO:0000259" key="14">
    <source>
        <dbReference type="Pfam" id="PF08263"/>
    </source>
</evidence>
<dbReference type="GO" id="GO:0005886">
    <property type="term" value="C:plasma membrane"/>
    <property type="evidence" value="ECO:0007669"/>
    <property type="project" value="UniProtKB-SubCell"/>
</dbReference>
<keyword evidence="17" id="KW-1185">Reference proteome</keyword>
<feature type="domain" description="Disease resistance R13L4/SHOC-2-like LRR" evidence="15">
    <location>
        <begin position="115"/>
        <end position="299"/>
    </location>
</feature>
<comment type="subcellular location">
    <subcellularLocation>
        <location evidence="1">Cell membrane</location>
        <topology evidence="1">Single-pass type I membrane protein</topology>
    </subcellularLocation>
</comment>
<evidence type="ECO:0000256" key="13">
    <source>
        <dbReference type="SAM" id="SignalP"/>
    </source>
</evidence>
<dbReference type="Gene3D" id="3.80.10.10">
    <property type="entry name" value="Ribonuclease Inhibitor"/>
    <property type="match status" value="4"/>
</dbReference>
<evidence type="ECO:0000313" key="16">
    <source>
        <dbReference type="EMBL" id="KAJ4749755.1"/>
    </source>
</evidence>
<evidence type="ECO:0000256" key="5">
    <source>
        <dbReference type="ARBA" id="ARBA00022692"/>
    </source>
</evidence>
<evidence type="ECO:0000313" key="17">
    <source>
        <dbReference type="Proteomes" id="UP001140206"/>
    </source>
</evidence>
<reference evidence="16" key="1">
    <citation type="submission" date="2022-08" db="EMBL/GenBank/DDBJ databases">
        <authorList>
            <person name="Marques A."/>
        </authorList>
    </citation>
    <scope>NUCLEOTIDE SEQUENCE</scope>
    <source>
        <strain evidence="16">RhyPub2mFocal</strain>
        <tissue evidence="16">Leaves</tissue>
    </source>
</reference>
<dbReference type="InterPro" id="IPR055414">
    <property type="entry name" value="LRR_R13L4/SHOC2-like"/>
</dbReference>
<keyword evidence="5 12" id="KW-0812">Transmembrane</keyword>
<feature type="transmembrane region" description="Helical" evidence="12">
    <location>
        <begin position="957"/>
        <end position="978"/>
    </location>
</feature>
<dbReference type="InterPro" id="IPR001611">
    <property type="entry name" value="Leu-rich_rpt"/>
</dbReference>
<keyword evidence="6 13" id="KW-0732">Signal</keyword>
<accession>A0AAV8C2S1</accession>
<dbReference type="InterPro" id="IPR046956">
    <property type="entry name" value="RLP23-like"/>
</dbReference>
<evidence type="ECO:0000256" key="12">
    <source>
        <dbReference type="SAM" id="Phobius"/>
    </source>
</evidence>
<evidence type="ECO:0000259" key="15">
    <source>
        <dbReference type="Pfam" id="PF23598"/>
    </source>
</evidence>
<dbReference type="SUPFAM" id="SSF52058">
    <property type="entry name" value="L domain-like"/>
    <property type="match status" value="3"/>
</dbReference>
<keyword evidence="9 12" id="KW-0472">Membrane</keyword>
<dbReference type="FunFam" id="3.80.10.10:FF:001347">
    <property type="entry name" value="LRR receptor-like serine/threonine-protein kinase GSO2"/>
    <property type="match status" value="1"/>
</dbReference>
<keyword evidence="10 16" id="KW-0675">Receptor</keyword>
<evidence type="ECO:0000256" key="6">
    <source>
        <dbReference type="ARBA" id="ARBA00022729"/>
    </source>
</evidence>
<dbReference type="SMART" id="SM00365">
    <property type="entry name" value="LRR_SD22"/>
    <property type="match status" value="5"/>
</dbReference>
<protein>
    <submittedName>
        <fullName evidence="16">Receptor-like protein 12</fullName>
    </submittedName>
</protein>
<organism evidence="16 17">
    <name type="scientific">Rhynchospora pubera</name>
    <dbReference type="NCBI Taxonomy" id="906938"/>
    <lineage>
        <taxon>Eukaryota</taxon>
        <taxon>Viridiplantae</taxon>
        <taxon>Streptophyta</taxon>
        <taxon>Embryophyta</taxon>
        <taxon>Tracheophyta</taxon>
        <taxon>Spermatophyta</taxon>
        <taxon>Magnoliopsida</taxon>
        <taxon>Liliopsida</taxon>
        <taxon>Poales</taxon>
        <taxon>Cyperaceae</taxon>
        <taxon>Cyperoideae</taxon>
        <taxon>Rhynchosporeae</taxon>
        <taxon>Rhynchospora</taxon>
    </lineage>
</organism>
<comment type="similarity">
    <text evidence="2">Belongs to the RLP family.</text>
</comment>
<feature type="chain" id="PRO_5043675718" evidence="13">
    <location>
        <begin position="27"/>
        <end position="1011"/>
    </location>
</feature>
<gene>
    <name evidence="16" type="ORF">LUZ62_084160</name>
</gene>
<dbReference type="Pfam" id="PF00560">
    <property type="entry name" value="LRR_1"/>
    <property type="match status" value="9"/>
</dbReference>
<comment type="caution">
    <text evidence="16">The sequence shown here is derived from an EMBL/GenBank/DDBJ whole genome shotgun (WGS) entry which is preliminary data.</text>
</comment>
<dbReference type="Pfam" id="PF08263">
    <property type="entry name" value="LRRNT_2"/>
    <property type="match status" value="1"/>
</dbReference>
<dbReference type="FunFam" id="3.80.10.10:FF:000041">
    <property type="entry name" value="LRR receptor-like serine/threonine-protein kinase ERECTA"/>
    <property type="match status" value="1"/>
</dbReference>
<dbReference type="FunFam" id="3.80.10.10:FF:000213">
    <property type="entry name" value="Tyrosine-sulfated glycopeptide receptor 1"/>
    <property type="match status" value="1"/>
</dbReference>
<proteinExistence type="inferred from homology"/>
<evidence type="ECO:0000256" key="11">
    <source>
        <dbReference type="ARBA" id="ARBA00023180"/>
    </source>
</evidence>
<dbReference type="PANTHER" id="PTHR48063">
    <property type="entry name" value="LRR RECEPTOR-LIKE KINASE"/>
    <property type="match status" value="1"/>
</dbReference>
<evidence type="ECO:0000256" key="3">
    <source>
        <dbReference type="ARBA" id="ARBA00022475"/>
    </source>
</evidence>
<dbReference type="SMART" id="SM00369">
    <property type="entry name" value="LRR_TYP"/>
    <property type="match status" value="10"/>
</dbReference>
<evidence type="ECO:0000256" key="2">
    <source>
        <dbReference type="ARBA" id="ARBA00009592"/>
    </source>
</evidence>
<evidence type="ECO:0000256" key="4">
    <source>
        <dbReference type="ARBA" id="ARBA00022614"/>
    </source>
</evidence>
<keyword evidence="7" id="KW-0677">Repeat</keyword>
<dbReference type="InterPro" id="IPR003591">
    <property type="entry name" value="Leu-rich_rpt_typical-subtyp"/>
</dbReference>
<dbReference type="Proteomes" id="UP001140206">
    <property type="component" value="Chromosome 5"/>
</dbReference>
<name>A0AAV8C2S1_9POAL</name>
<keyword evidence="11" id="KW-0325">Glycoprotein</keyword>